<name>H7FWK2_FLAFP</name>
<comment type="caution">
    <text evidence="1">The sequence shown here is derived from an EMBL/GenBank/DDBJ whole genome shotgun (WGS) entry which is preliminary data.</text>
</comment>
<gene>
    <name evidence="1" type="ORF">HJ01_03549</name>
</gene>
<dbReference type="PATRIC" id="fig|1086011.3.peg.3475"/>
<reference evidence="1 2" key="1">
    <citation type="journal article" date="2014" name="Acta Crystallogr. D">
        <title>Structure-based characterization and antifreeze properties of a hyperactive ice-binding protein from the Antarctic bacterium Flavobacterium frigoris PS1.</title>
        <authorList>
            <person name="Do H."/>
            <person name="Kim S.J."/>
            <person name="Kim H.J."/>
            <person name="Lee J.H."/>
        </authorList>
    </citation>
    <scope>NUCLEOTIDE SEQUENCE [LARGE SCALE GENOMIC DNA]</scope>
    <source>
        <strain evidence="1 2">PS1</strain>
    </source>
</reference>
<dbReference type="Proteomes" id="UP000005566">
    <property type="component" value="Unassembled WGS sequence"/>
</dbReference>
<organism evidence="1 2">
    <name type="scientific">Flavobacterium frigoris (strain PS1)</name>
    <dbReference type="NCBI Taxonomy" id="1086011"/>
    <lineage>
        <taxon>Bacteria</taxon>
        <taxon>Pseudomonadati</taxon>
        <taxon>Bacteroidota</taxon>
        <taxon>Flavobacteriia</taxon>
        <taxon>Flavobacteriales</taxon>
        <taxon>Flavobacteriaceae</taxon>
        <taxon>Flavobacterium</taxon>
    </lineage>
</organism>
<protein>
    <submittedName>
        <fullName evidence="1">Uncharacterized protein</fullName>
    </submittedName>
</protein>
<evidence type="ECO:0000313" key="2">
    <source>
        <dbReference type="Proteomes" id="UP000005566"/>
    </source>
</evidence>
<keyword evidence="2" id="KW-1185">Reference proteome</keyword>
<accession>H7FWK2</accession>
<sequence>MKPKKSKIHTWEVKCQNAVLLKKNYKYNNRSPNKEEEKLYL</sequence>
<evidence type="ECO:0000313" key="1">
    <source>
        <dbReference type="EMBL" id="EIA07122.1"/>
    </source>
</evidence>
<proteinExistence type="predicted"/>
<dbReference type="AlphaFoldDB" id="H7FWK2"/>
<dbReference type="EMBL" id="AHKF01000039">
    <property type="protein sequence ID" value="EIA07122.1"/>
    <property type="molecule type" value="Genomic_DNA"/>
</dbReference>
<dbReference type="STRING" id="1086011.HJ01_03549"/>